<feature type="transmembrane region" description="Helical" evidence="5">
    <location>
        <begin position="114"/>
        <end position="138"/>
    </location>
</feature>
<dbReference type="InterPro" id="IPR003825">
    <property type="entry name" value="Colicin-V_CvpA"/>
</dbReference>
<feature type="transmembrane region" description="Helical" evidence="5">
    <location>
        <begin position="81"/>
        <end position="102"/>
    </location>
</feature>
<dbReference type="GO" id="GO:0016020">
    <property type="term" value="C:membrane"/>
    <property type="evidence" value="ECO:0007669"/>
    <property type="project" value="UniProtKB-SubCell"/>
</dbReference>
<reference evidence="6 8" key="1">
    <citation type="submission" date="2018-06" db="EMBL/GenBank/DDBJ databases">
        <authorList>
            <consortium name="Pathogen Informatics"/>
            <person name="Doyle S."/>
        </authorList>
    </citation>
    <scope>NUCLEOTIDE SEQUENCE [LARGE SCALE GENOMIC DNA]</scope>
    <source>
        <strain evidence="6 8">NCTC13830</strain>
    </source>
</reference>
<name>A0A380G140_9STAP</name>
<dbReference type="EMBL" id="SRLS01000004">
    <property type="protein sequence ID" value="TGE18451.1"/>
    <property type="molecule type" value="Genomic_DNA"/>
</dbReference>
<keyword evidence="4 5" id="KW-0472">Membrane</keyword>
<evidence type="ECO:0000256" key="1">
    <source>
        <dbReference type="ARBA" id="ARBA00004141"/>
    </source>
</evidence>
<keyword evidence="2 5" id="KW-0812">Transmembrane</keyword>
<dbReference type="Pfam" id="PF02674">
    <property type="entry name" value="Colicin_V"/>
    <property type="match status" value="1"/>
</dbReference>
<comment type="subcellular location">
    <subcellularLocation>
        <location evidence="1">Membrane</location>
        <topology evidence="1">Multi-pass membrane protein</topology>
    </subcellularLocation>
</comment>
<dbReference type="PANTHER" id="PTHR37306">
    <property type="entry name" value="COLICIN V PRODUCTION PROTEIN"/>
    <property type="match status" value="1"/>
</dbReference>
<gene>
    <name evidence="7" type="ORF">BJR09_03545</name>
    <name evidence="6" type="ORF">NCTC13830_01896</name>
</gene>
<sequence>MLIDVIVVLIIFYYIVMGFRRGIWLSSLHLLATIVSLIIAHHFYRSIAKQLIVFIPFPKTIAYDTAYAFHFNELQQRFDTIFAFILIMFISKLLLYLIIVTFDNIVTYQNIALISRILGCVISPVLAIILLQLALYIVALYPVDWLQQSLSHSIIGSGILFHTPWLSSYILNL</sequence>
<evidence type="ECO:0000313" key="8">
    <source>
        <dbReference type="Proteomes" id="UP000254047"/>
    </source>
</evidence>
<evidence type="ECO:0000256" key="3">
    <source>
        <dbReference type="ARBA" id="ARBA00022989"/>
    </source>
</evidence>
<feature type="transmembrane region" description="Helical" evidence="5">
    <location>
        <begin position="150"/>
        <end position="171"/>
    </location>
</feature>
<evidence type="ECO:0000256" key="4">
    <source>
        <dbReference type="ARBA" id="ARBA00023136"/>
    </source>
</evidence>
<evidence type="ECO:0000313" key="6">
    <source>
        <dbReference type="EMBL" id="SUM44492.1"/>
    </source>
</evidence>
<accession>A0A380G140</accession>
<dbReference type="EMBL" id="UHDO01000001">
    <property type="protein sequence ID" value="SUM44492.1"/>
    <property type="molecule type" value="Genomic_DNA"/>
</dbReference>
<evidence type="ECO:0000313" key="7">
    <source>
        <dbReference type="EMBL" id="TGE18451.1"/>
    </source>
</evidence>
<feature type="transmembrane region" description="Helical" evidence="5">
    <location>
        <begin position="51"/>
        <end position="69"/>
    </location>
</feature>
<dbReference type="RefSeq" id="WP_103297418.1">
    <property type="nucleotide sequence ID" value="NZ_PPQT01000022.1"/>
</dbReference>
<protein>
    <submittedName>
        <fullName evidence="6">Colicin V production protein</fullName>
    </submittedName>
    <submittedName>
        <fullName evidence="7">CvpA family protein</fullName>
    </submittedName>
</protein>
<dbReference type="GO" id="GO:0009403">
    <property type="term" value="P:toxin biosynthetic process"/>
    <property type="evidence" value="ECO:0007669"/>
    <property type="project" value="InterPro"/>
</dbReference>
<feature type="transmembrane region" description="Helical" evidence="5">
    <location>
        <begin position="23"/>
        <end position="44"/>
    </location>
</feature>
<dbReference type="OrthoDB" id="2413505at2"/>
<dbReference type="PANTHER" id="PTHR37306:SF1">
    <property type="entry name" value="COLICIN V PRODUCTION PROTEIN"/>
    <property type="match status" value="1"/>
</dbReference>
<keyword evidence="9" id="KW-1185">Reference proteome</keyword>
<dbReference type="AlphaFoldDB" id="A0A380G140"/>
<evidence type="ECO:0000313" key="9">
    <source>
        <dbReference type="Proteomes" id="UP000297598"/>
    </source>
</evidence>
<evidence type="ECO:0000256" key="2">
    <source>
        <dbReference type="ARBA" id="ARBA00022692"/>
    </source>
</evidence>
<proteinExistence type="predicted"/>
<keyword evidence="3 5" id="KW-1133">Transmembrane helix</keyword>
<dbReference type="Proteomes" id="UP000297598">
    <property type="component" value="Unassembled WGS sequence"/>
</dbReference>
<reference evidence="7 9" key="2">
    <citation type="submission" date="2019-04" db="EMBL/GenBank/DDBJ databases">
        <title>Genomic characterization of Staphylococcus petrasii strains.</title>
        <authorList>
            <person name="Vrbovska V."/>
            <person name="Kovarovic V."/>
            <person name="Maslanova I."/>
            <person name="Indrakova A."/>
            <person name="Petras P."/>
            <person name="Sedo O."/>
            <person name="Svec P."/>
            <person name="Fisarova L."/>
            <person name="Sedlacek I."/>
            <person name="Doskar J."/>
            <person name="Pantucek R."/>
        </authorList>
    </citation>
    <scope>NUCLEOTIDE SEQUENCE [LARGE SCALE GENOMIC DNA]</scope>
    <source>
        <strain evidence="7 9">P5404</strain>
    </source>
</reference>
<evidence type="ECO:0000256" key="5">
    <source>
        <dbReference type="SAM" id="Phobius"/>
    </source>
</evidence>
<organism evidence="6 8">
    <name type="scientific">Staphylococcus petrasii</name>
    <dbReference type="NCBI Taxonomy" id="1276936"/>
    <lineage>
        <taxon>Bacteria</taxon>
        <taxon>Bacillati</taxon>
        <taxon>Bacillota</taxon>
        <taxon>Bacilli</taxon>
        <taxon>Bacillales</taxon>
        <taxon>Staphylococcaceae</taxon>
        <taxon>Staphylococcus</taxon>
    </lineage>
</organism>
<dbReference type="Proteomes" id="UP000254047">
    <property type="component" value="Unassembled WGS sequence"/>
</dbReference>